<comment type="caution">
    <text evidence="2">The sequence shown here is derived from an EMBL/GenBank/DDBJ whole genome shotgun (WGS) entry which is preliminary data.</text>
</comment>
<accession>A0A0N1NYK4</accession>
<dbReference type="VEuPathDB" id="FungiDB:AB675_8965"/>
<proteinExistence type="predicted"/>
<evidence type="ECO:0000256" key="1">
    <source>
        <dbReference type="SAM" id="MobiDB-lite"/>
    </source>
</evidence>
<organism evidence="2 3">
    <name type="scientific">Cyphellophora attinorum</name>
    <dbReference type="NCBI Taxonomy" id="1664694"/>
    <lineage>
        <taxon>Eukaryota</taxon>
        <taxon>Fungi</taxon>
        <taxon>Dikarya</taxon>
        <taxon>Ascomycota</taxon>
        <taxon>Pezizomycotina</taxon>
        <taxon>Eurotiomycetes</taxon>
        <taxon>Chaetothyriomycetidae</taxon>
        <taxon>Chaetothyriales</taxon>
        <taxon>Cyphellophoraceae</taxon>
        <taxon>Cyphellophora</taxon>
    </lineage>
</organism>
<reference evidence="2 3" key="1">
    <citation type="submission" date="2015-06" db="EMBL/GenBank/DDBJ databases">
        <title>Draft genome of the ant-associated black yeast Phialophora attae CBS 131958.</title>
        <authorList>
            <person name="Moreno L.F."/>
            <person name="Stielow B.J."/>
            <person name="de Hoog S."/>
            <person name="Vicente V.A."/>
            <person name="Weiss V.A."/>
            <person name="de Vries M."/>
            <person name="Cruz L.M."/>
            <person name="Souza E.M."/>
        </authorList>
    </citation>
    <scope>NUCLEOTIDE SEQUENCE [LARGE SCALE GENOMIC DNA]</scope>
    <source>
        <strain evidence="2 3">CBS 131958</strain>
    </source>
</reference>
<keyword evidence="3" id="KW-1185">Reference proteome</keyword>
<name>A0A0N1NYK4_9EURO</name>
<feature type="compositionally biased region" description="Polar residues" evidence="1">
    <location>
        <begin position="194"/>
        <end position="219"/>
    </location>
</feature>
<feature type="compositionally biased region" description="Low complexity" evidence="1">
    <location>
        <begin position="13"/>
        <end position="28"/>
    </location>
</feature>
<feature type="region of interest" description="Disordered" evidence="1">
    <location>
        <begin position="188"/>
        <end position="219"/>
    </location>
</feature>
<evidence type="ECO:0000313" key="2">
    <source>
        <dbReference type="EMBL" id="KPI36167.1"/>
    </source>
</evidence>
<protein>
    <submittedName>
        <fullName evidence="2">Uncharacterized protein</fullName>
    </submittedName>
</protein>
<dbReference type="Proteomes" id="UP000038010">
    <property type="component" value="Unassembled WGS sequence"/>
</dbReference>
<sequence length="322" mass="34135">MNFAIGMSDTDSKSTNTTPSPNRSSATAKQWKIEHEAIVAERTRRILHGSTTRSTSGAGDLGHPSVADEESGIWRAARSEGRDESATSLETPGAQSDEMSREAMVSVDIEAWRDEVQRETATDLGAISAQGSGETKMEQSDIRGSRASTEDAGSQGLHHMRNNEGSKAVDSGYSSSPGVSSHWNDATGGEGYLGTTNTTINSNDSETNMSIESSTPSGPTTPLLKRAFASCWNSLKSGIGLLNKPSVMEPSDFCVVAGVENLHIGEGVGMPGTYGSDHGDEDSSQDGHNVWQNDDDALDINTNPTSSVWRSGSRLERGVHLA</sequence>
<feature type="region of interest" description="Disordered" evidence="1">
    <location>
        <begin position="268"/>
        <end position="298"/>
    </location>
</feature>
<dbReference type="AlphaFoldDB" id="A0A0N1NYK4"/>
<dbReference type="RefSeq" id="XP_017996130.1">
    <property type="nucleotide sequence ID" value="XM_018149458.1"/>
</dbReference>
<feature type="region of interest" description="Disordered" evidence="1">
    <location>
        <begin position="129"/>
        <end position="162"/>
    </location>
</feature>
<feature type="compositionally biased region" description="Basic and acidic residues" evidence="1">
    <location>
        <begin position="135"/>
        <end position="144"/>
    </location>
</feature>
<dbReference type="EMBL" id="LFJN01000033">
    <property type="protein sequence ID" value="KPI36167.1"/>
    <property type="molecule type" value="Genomic_DNA"/>
</dbReference>
<gene>
    <name evidence="2" type="ORF">AB675_8965</name>
</gene>
<feature type="compositionally biased region" description="Basic and acidic residues" evidence="1">
    <location>
        <begin position="31"/>
        <end position="44"/>
    </location>
</feature>
<dbReference type="GeneID" id="28741338"/>
<evidence type="ECO:0000313" key="3">
    <source>
        <dbReference type="Proteomes" id="UP000038010"/>
    </source>
</evidence>
<feature type="region of interest" description="Disordered" evidence="1">
    <location>
        <begin position="1"/>
        <end position="101"/>
    </location>
</feature>